<organism evidence="7 8">
    <name type="scientific">Cyphellophora attinorum</name>
    <dbReference type="NCBI Taxonomy" id="1664694"/>
    <lineage>
        <taxon>Eukaryota</taxon>
        <taxon>Fungi</taxon>
        <taxon>Dikarya</taxon>
        <taxon>Ascomycota</taxon>
        <taxon>Pezizomycotina</taxon>
        <taxon>Eurotiomycetes</taxon>
        <taxon>Chaetothyriomycetidae</taxon>
        <taxon>Chaetothyriales</taxon>
        <taxon>Cyphellophoraceae</taxon>
        <taxon>Cyphellophora</taxon>
    </lineage>
</organism>
<keyword evidence="1 4" id="KW-0378">Hydrolase</keyword>
<gene>
    <name evidence="7" type="ORF">AB675_9704</name>
</gene>
<dbReference type="RefSeq" id="XP_018002338.1">
    <property type="nucleotide sequence ID" value="XM_018150264.1"/>
</dbReference>
<feature type="region of interest" description="Disordered" evidence="5">
    <location>
        <begin position="446"/>
        <end position="469"/>
    </location>
</feature>
<dbReference type="InterPro" id="IPR016035">
    <property type="entry name" value="Acyl_Trfase/lysoPLipase"/>
</dbReference>
<feature type="short sequence motif" description="GXGXXG" evidence="4">
    <location>
        <begin position="45"/>
        <end position="50"/>
    </location>
</feature>
<comment type="caution">
    <text evidence="7">The sequence shown here is derived from an EMBL/GenBank/DDBJ whole genome shotgun (WGS) entry which is preliminary data.</text>
</comment>
<name>A0A0N1HDE3_9EURO</name>
<dbReference type="AlphaFoldDB" id="A0A0N1HDE3"/>
<feature type="active site" description="Proton acceptor" evidence="4">
    <location>
        <position position="264"/>
    </location>
</feature>
<dbReference type="STRING" id="1664694.A0A0N1HDE3"/>
<dbReference type="SUPFAM" id="SSF52151">
    <property type="entry name" value="FabD/lysophospholipase-like"/>
    <property type="match status" value="1"/>
</dbReference>
<dbReference type="PANTHER" id="PTHR24185:SF1">
    <property type="entry name" value="CALCIUM-INDEPENDENT PHOSPHOLIPASE A2-GAMMA"/>
    <property type="match status" value="1"/>
</dbReference>
<dbReference type="Pfam" id="PF01734">
    <property type="entry name" value="Patatin"/>
    <property type="match status" value="1"/>
</dbReference>
<evidence type="ECO:0000256" key="3">
    <source>
        <dbReference type="ARBA" id="ARBA00023098"/>
    </source>
</evidence>
<feature type="domain" description="PNPLA" evidence="6">
    <location>
        <begin position="41"/>
        <end position="277"/>
    </location>
</feature>
<dbReference type="GO" id="GO:0046486">
    <property type="term" value="P:glycerolipid metabolic process"/>
    <property type="evidence" value="ECO:0007669"/>
    <property type="project" value="UniProtKB-ARBA"/>
</dbReference>
<dbReference type="PANTHER" id="PTHR24185">
    <property type="entry name" value="CALCIUM-INDEPENDENT PHOSPHOLIPASE A2-GAMMA"/>
    <property type="match status" value="1"/>
</dbReference>
<dbReference type="GeneID" id="28742144"/>
<dbReference type="PROSITE" id="PS51635">
    <property type="entry name" value="PNPLA"/>
    <property type="match status" value="1"/>
</dbReference>
<evidence type="ECO:0000256" key="4">
    <source>
        <dbReference type="PROSITE-ProRule" id="PRU01161"/>
    </source>
</evidence>
<evidence type="ECO:0000313" key="7">
    <source>
        <dbReference type="EMBL" id="KPI42375.1"/>
    </source>
</evidence>
<evidence type="ECO:0000259" key="6">
    <source>
        <dbReference type="PROSITE" id="PS51635"/>
    </source>
</evidence>
<feature type="active site" description="Nucleophile" evidence="4">
    <location>
        <position position="93"/>
    </location>
</feature>
<protein>
    <submittedName>
        <fullName evidence="7">Calcium-independent phospholipase A2-gamma</fullName>
    </submittedName>
</protein>
<evidence type="ECO:0000256" key="1">
    <source>
        <dbReference type="ARBA" id="ARBA00022801"/>
    </source>
</evidence>
<reference evidence="7 8" key="1">
    <citation type="submission" date="2015-06" db="EMBL/GenBank/DDBJ databases">
        <title>Draft genome of the ant-associated black yeast Phialophora attae CBS 131958.</title>
        <authorList>
            <person name="Moreno L.F."/>
            <person name="Stielow B.J."/>
            <person name="de Hoog S."/>
            <person name="Vicente V.A."/>
            <person name="Weiss V.A."/>
            <person name="de Vries M."/>
            <person name="Cruz L.M."/>
            <person name="Souza E.M."/>
        </authorList>
    </citation>
    <scope>NUCLEOTIDE SEQUENCE [LARGE SCALE GENOMIC DNA]</scope>
    <source>
        <strain evidence="7 8">CBS 131958</strain>
    </source>
</reference>
<dbReference type="Gene3D" id="3.40.1090.10">
    <property type="entry name" value="Cytosolic phospholipase A2 catalytic domain"/>
    <property type="match status" value="1"/>
</dbReference>
<keyword evidence="8" id="KW-1185">Reference proteome</keyword>
<feature type="short sequence motif" description="DGA/G" evidence="4">
    <location>
        <begin position="264"/>
        <end position="266"/>
    </location>
</feature>
<keyword evidence="2 4" id="KW-0442">Lipid degradation</keyword>
<evidence type="ECO:0000256" key="5">
    <source>
        <dbReference type="SAM" id="MobiDB-lite"/>
    </source>
</evidence>
<evidence type="ECO:0000256" key="2">
    <source>
        <dbReference type="ARBA" id="ARBA00022963"/>
    </source>
</evidence>
<dbReference type="GO" id="GO:0016020">
    <property type="term" value="C:membrane"/>
    <property type="evidence" value="ECO:0007669"/>
    <property type="project" value="TreeGrafter"/>
</dbReference>
<sequence>MASPTDTPSLAAPAAPAAPVANSSSTTTSAHARSLPGAVLLSLDGGGVRGISTLLVLKHVMARVAELEQHAKTNMSPDPRKPKDYFDLAGGTSTGGLIALMLFRLDMNVDTVIRHYDELAAKVFSPTIGPIEIHRWPLGYYIGNGWLKLKKVVGLSGFSGNRLEQAIDTVTSTVSSELASNKGDTPLQGGPGQYGKMLMCATVADKGETMLFRSYAVPPDSKPQSETAKSINHASITIKQACRATSAAPTYLPPMDIGGVEYWDGGLLNNNPVDQVWDARFDLDAAQEQVTRPDGSVEVKYKDPRVLVMLSLGTGICDTKVKRAWYNPMRYIVKLTPEVLTTAGRVLGFSTNTQAKHWDFKVNTIRRNERLDGDERAKTHYFRLNPEVSKEINLDDYKQMKILKKDTEDWLEENGIKANPDEPVPPGEKYDIERLARLLAKTKKLVTESKEGARQDAAGSRSDSAVEVK</sequence>
<proteinExistence type="predicted"/>
<dbReference type="GO" id="GO:0016042">
    <property type="term" value="P:lipid catabolic process"/>
    <property type="evidence" value="ECO:0007669"/>
    <property type="project" value="UniProtKB-UniRule"/>
</dbReference>
<dbReference type="VEuPathDB" id="FungiDB:AB675_9704"/>
<accession>A0A0N1HDE3</accession>
<dbReference type="OrthoDB" id="1658288at2759"/>
<dbReference type="Proteomes" id="UP000038010">
    <property type="component" value="Unassembled WGS sequence"/>
</dbReference>
<dbReference type="GO" id="GO:0019369">
    <property type="term" value="P:arachidonate metabolic process"/>
    <property type="evidence" value="ECO:0007669"/>
    <property type="project" value="TreeGrafter"/>
</dbReference>
<dbReference type="GO" id="GO:0047499">
    <property type="term" value="F:calcium-independent phospholipase A2 activity"/>
    <property type="evidence" value="ECO:0007669"/>
    <property type="project" value="TreeGrafter"/>
</dbReference>
<dbReference type="EMBL" id="LFJN01000007">
    <property type="protein sequence ID" value="KPI42375.1"/>
    <property type="molecule type" value="Genomic_DNA"/>
</dbReference>
<keyword evidence="3 4" id="KW-0443">Lipid metabolism</keyword>
<evidence type="ECO:0000313" key="8">
    <source>
        <dbReference type="Proteomes" id="UP000038010"/>
    </source>
</evidence>
<feature type="short sequence motif" description="GXSXG" evidence="4">
    <location>
        <begin position="91"/>
        <end position="95"/>
    </location>
</feature>
<dbReference type="InterPro" id="IPR002641">
    <property type="entry name" value="PNPLA_dom"/>
</dbReference>
<feature type="region of interest" description="Disordered" evidence="5">
    <location>
        <begin position="1"/>
        <end position="29"/>
    </location>
</feature>